<dbReference type="SUPFAM" id="SSF56801">
    <property type="entry name" value="Acetyl-CoA synthetase-like"/>
    <property type="match status" value="3"/>
</dbReference>
<evidence type="ECO:0000256" key="6">
    <source>
        <dbReference type="SAM" id="MobiDB-lite"/>
    </source>
</evidence>
<dbReference type="Gene3D" id="2.30.38.10">
    <property type="entry name" value="Luciferase, Domain 3"/>
    <property type="match status" value="1"/>
</dbReference>
<dbReference type="PANTHER" id="PTHR45527">
    <property type="entry name" value="NONRIBOSOMAL PEPTIDE SYNTHETASE"/>
    <property type="match status" value="1"/>
</dbReference>
<dbReference type="InterPro" id="IPR036291">
    <property type="entry name" value="NAD(P)-bd_dom_sf"/>
</dbReference>
<dbReference type="GO" id="GO:0031177">
    <property type="term" value="F:phosphopantetheine binding"/>
    <property type="evidence" value="ECO:0007669"/>
    <property type="project" value="InterPro"/>
</dbReference>
<dbReference type="NCBIfam" id="TIGR01746">
    <property type="entry name" value="Thioester-redct"/>
    <property type="match status" value="1"/>
</dbReference>
<dbReference type="PROSITE" id="PS00012">
    <property type="entry name" value="PHOSPHOPANTETHEINE"/>
    <property type="match status" value="2"/>
</dbReference>
<dbReference type="Pfam" id="PF07993">
    <property type="entry name" value="NAD_binding_4"/>
    <property type="match status" value="1"/>
</dbReference>
<dbReference type="CDD" id="cd19542">
    <property type="entry name" value="CT_NRPS-like"/>
    <property type="match status" value="1"/>
</dbReference>
<dbReference type="InterPro" id="IPR042099">
    <property type="entry name" value="ANL_N_sf"/>
</dbReference>
<dbReference type="InterPro" id="IPR009081">
    <property type="entry name" value="PP-bd_ACP"/>
</dbReference>
<dbReference type="Proteomes" id="UP000224854">
    <property type="component" value="Unassembled WGS sequence"/>
</dbReference>
<dbReference type="SUPFAM" id="SSF52777">
    <property type="entry name" value="CoA-dependent acyltransferases"/>
    <property type="match status" value="7"/>
</dbReference>
<dbReference type="Gene3D" id="3.40.50.720">
    <property type="entry name" value="NAD(P)-binding Rossmann-like Domain"/>
    <property type="match status" value="1"/>
</dbReference>
<dbReference type="InterPro" id="IPR036736">
    <property type="entry name" value="ACP-like_sf"/>
</dbReference>
<gene>
    <name evidence="8" type="ORF">CDD82_813</name>
</gene>
<dbReference type="SMART" id="SM00823">
    <property type="entry name" value="PKS_PP"/>
    <property type="match status" value="2"/>
</dbReference>
<dbReference type="FunFam" id="3.40.50.12780:FF:000014">
    <property type="entry name" value="Nonribosomal peptide synthetase 1"/>
    <property type="match status" value="3"/>
</dbReference>
<dbReference type="InterPro" id="IPR023213">
    <property type="entry name" value="CAT-like_dom_sf"/>
</dbReference>
<comment type="pathway">
    <text evidence="1">Secondary metabolite biosynthesis.</text>
</comment>
<dbReference type="GO" id="GO:0044550">
    <property type="term" value="P:secondary metabolite biosynthetic process"/>
    <property type="evidence" value="ECO:0007669"/>
    <property type="project" value="TreeGrafter"/>
</dbReference>
<proteinExistence type="inferred from homology"/>
<evidence type="ECO:0000256" key="5">
    <source>
        <dbReference type="ARBA" id="ARBA00029454"/>
    </source>
</evidence>
<dbReference type="InterPro" id="IPR013120">
    <property type="entry name" value="FAR_NAD-bd"/>
</dbReference>
<dbReference type="InterPro" id="IPR020845">
    <property type="entry name" value="AMP-binding_CS"/>
</dbReference>
<dbReference type="InterPro" id="IPR010080">
    <property type="entry name" value="Thioester_reductase-like_dom"/>
</dbReference>
<evidence type="ECO:0000313" key="8">
    <source>
        <dbReference type="EMBL" id="PHH81423.1"/>
    </source>
</evidence>
<keyword evidence="9" id="KW-1185">Reference proteome</keyword>
<dbReference type="FunFam" id="3.40.50.980:FF:000001">
    <property type="entry name" value="Non-ribosomal peptide synthetase"/>
    <property type="match status" value="1"/>
</dbReference>
<dbReference type="InterPro" id="IPR045851">
    <property type="entry name" value="AMP-bd_C_sf"/>
</dbReference>
<evidence type="ECO:0000256" key="1">
    <source>
        <dbReference type="ARBA" id="ARBA00005179"/>
    </source>
</evidence>
<evidence type="ECO:0000256" key="4">
    <source>
        <dbReference type="ARBA" id="ARBA00022598"/>
    </source>
</evidence>
<evidence type="ECO:0000256" key="2">
    <source>
        <dbReference type="ARBA" id="ARBA00022450"/>
    </source>
</evidence>
<organism evidence="8 9">
    <name type="scientific">Ophiocordyceps australis</name>
    <dbReference type="NCBI Taxonomy" id="1399860"/>
    <lineage>
        <taxon>Eukaryota</taxon>
        <taxon>Fungi</taxon>
        <taxon>Dikarya</taxon>
        <taxon>Ascomycota</taxon>
        <taxon>Pezizomycotina</taxon>
        <taxon>Sordariomycetes</taxon>
        <taxon>Hypocreomycetidae</taxon>
        <taxon>Hypocreales</taxon>
        <taxon>Ophiocordycipitaceae</taxon>
        <taxon>Ophiocordyceps</taxon>
    </lineage>
</organism>
<keyword evidence="4" id="KW-0436">Ligase</keyword>
<dbReference type="FunFam" id="3.30.559.30:FF:000003">
    <property type="entry name" value="Nonribosomal peptide synthase SidD"/>
    <property type="match status" value="1"/>
</dbReference>
<dbReference type="EMBL" id="NJEU01000121">
    <property type="protein sequence ID" value="PHH81423.1"/>
    <property type="molecule type" value="Genomic_DNA"/>
</dbReference>
<evidence type="ECO:0000313" key="9">
    <source>
        <dbReference type="Proteomes" id="UP000224854"/>
    </source>
</evidence>
<dbReference type="InterPro" id="IPR010071">
    <property type="entry name" value="AA_adenyl_dom"/>
</dbReference>
<dbReference type="FunFam" id="1.10.1200.10:FF:000005">
    <property type="entry name" value="Nonribosomal peptide synthetase 1"/>
    <property type="match status" value="1"/>
</dbReference>
<dbReference type="PROSITE" id="PS00455">
    <property type="entry name" value="AMP_BINDING"/>
    <property type="match status" value="3"/>
</dbReference>
<dbReference type="CDD" id="cd05918">
    <property type="entry name" value="A_NRPS_SidN3_like"/>
    <property type="match status" value="3"/>
</dbReference>
<dbReference type="PROSITE" id="PS50075">
    <property type="entry name" value="CARRIER"/>
    <property type="match status" value="2"/>
</dbReference>
<dbReference type="Pfam" id="PF00550">
    <property type="entry name" value="PP-binding"/>
    <property type="match status" value="3"/>
</dbReference>
<dbReference type="SUPFAM" id="SSF51735">
    <property type="entry name" value="NAD(P)-binding Rossmann-fold domains"/>
    <property type="match status" value="1"/>
</dbReference>
<feature type="domain" description="Carrier" evidence="7">
    <location>
        <begin position="834"/>
        <end position="910"/>
    </location>
</feature>
<dbReference type="InterPro" id="IPR006162">
    <property type="entry name" value="Ppantetheine_attach_site"/>
</dbReference>
<comment type="caution">
    <text evidence="8">The sequence shown here is derived from an EMBL/GenBank/DDBJ whole genome shotgun (WGS) entry which is preliminary data.</text>
</comment>
<reference evidence="8 9" key="1">
    <citation type="submission" date="2017-06" db="EMBL/GenBank/DDBJ databases">
        <title>Ant-infecting Ophiocordyceps genomes reveal a high diversity of potential behavioral manipulation genes and a possible major role for enterotoxins.</title>
        <authorList>
            <person name="De Bekker C."/>
            <person name="Evans H.C."/>
            <person name="Brachmann A."/>
            <person name="Hughes D.P."/>
        </authorList>
    </citation>
    <scope>NUCLEOTIDE SEQUENCE [LARGE SCALE GENOMIC DNA]</scope>
    <source>
        <strain evidence="8 9">1348a</strain>
    </source>
</reference>
<dbReference type="Pfam" id="PF00501">
    <property type="entry name" value="AMP-binding"/>
    <property type="match status" value="3"/>
</dbReference>
<dbReference type="FunFam" id="3.30.559.30:FF:000002">
    <property type="entry name" value="Nonribosomal peptide synthase Pes1"/>
    <property type="match status" value="1"/>
</dbReference>
<feature type="region of interest" description="Disordered" evidence="6">
    <location>
        <begin position="62"/>
        <end position="82"/>
    </location>
</feature>
<dbReference type="Gene3D" id="3.40.50.12780">
    <property type="entry name" value="N-terminal domain of ligase-like"/>
    <property type="match status" value="2"/>
</dbReference>
<feature type="compositionally biased region" description="Polar residues" evidence="6">
    <location>
        <begin position="62"/>
        <end position="76"/>
    </location>
</feature>
<feature type="region of interest" description="Disordered" evidence="6">
    <location>
        <begin position="1"/>
        <end position="24"/>
    </location>
</feature>
<evidence type="ECO:0000259" key="7">
    <source>
        <dbReference type="PROSITE" id="PS50075"/>
    </source>
</evidence>
<dbReference type="PANTHER" id="PTHR45527:SF3">
    <property type="entry name" value="SIDEROPHORE SYNTHETASE (EUROFUNG)"/>
    <property type="match status" value="1"/>
</dbReference>
<dbReference type="GO" id="GO:0005737">
    <property type="term" value="C:cytoplasm"/>
    <property type="evidence" value="ECO:0007669"/>
    <property type="project" value="TreeGrafter"/>
</dbReference>
<accession>A0A2C5ZNL3</accession>
<dbReference type="InterPro" id="IPR001242">
    <property type="entry name" value="Condensation_dom"/>
</dbReference>
<dbReference type="NCBIfam" id="TIGR01733">
    <property type="entry name" value="AA-adenyl-dom"/>
    <property type="match status" value="3"/>
</dbReference>
<dbReference type="Gene3D" id="1.10.1200.10">
    <property type="entry name" value="ACP-like"/>
    <property type="match status" value="2"/>
</dbReference>
<sequence length="3954" mass="431006">MALTHAGNGFSRLDTPDLDSPQTVTATVPGIYDKGAMVDPKANGFDMAAAGNLFDMAMLQRGTSPQESVTNSSPATVSDHDRLVPTPALSLDKPSAARIVLSHHIKHLPALGADKTAGRVLVAAAWAAVVSQLENSSHVVFQLCMDATAHVTASIQLELHADTSVTSLIQIVEDRMTAVEDGRVKLEPSSGLNTLLIINHGNDAADINHGFITDGQQEQFNSYGLVLSVHLGDQMSVSACFDEQVLETWTAKSLLERLGHVMHQFSQAGGEQPLSQVEMASQDLEQIWKWNAVVPRTVERCVHDIIQDSLRQHADALAIDAWDGQLSYAQLHQLAWALADRLVQLGVGPGSFVPLCFEKSLWTSVAVLAVAKAGGAFVLLDPWQPEQRLETIVEQVQGQLILASPSMQGLASRLSRNVLAIDWRFFKHVAQQDASCHTASPVLPSSILYVIFTSGSTGKPKGVVISHANAASALSYQVQSVGLTADTRLYDFSSYSFDVSINSLFTVLVAGGCLCVPSETGRRDDLTKSINDLDANWLDLTPSIVRNLWPHQLPKVRCITLGGEALRATDVERFWGKVRICNAYGPSECTPTSTGNYYASSLEALPRIGKGLGVVTWVTSPDDHNTLVPPGCIGELLIEGPLVGRGYLGDSARTAAAFIEDPPWLVRGMPGVQPGRRARLYKTGDLVRYHDDGSLTYIGRKDAQVKIRGQRVELGDVEHHLAMCLPWAQGVAAEVLAFEGRQTLAAFVVTPHSSSQQTQPTYASLSLSADEERLLASRLPEYMVPTLYLGLAKMPVNSAGKTDRNELRALGIQALDNMALDVDDNVSCNSNANPGQDAAELALRCIWARVLNVDASRVGSQVSFFRLGGDSITAMQVSAAARACGMDISTADILRQKTIAALAATAKQHVVSSARQHQHHDYDGCQFQSSPMQQLYLSFEPEPTRCYDQCFLLRLRRPLALDALQRALDTIVSRHAMLRARFTQAANGQWTQHIVARQDAASCFSVCQPPPASDVAHTIRNCRQSLDILNGPLLAAALVLTSKEHEKPAQSLFIAIHHLVIDLVSWRVLFQELEELITTGKVLLPPPSISFPAWSTMQAAYAKDKLSLDTSQDAPTPLLSYWGMDAASNVDGATASIQFDVDEQSSSALLGPANQAFHTKPVELLIASLIHSFANTFPDRPVPAIFNEGHGREPWDDQIDVSRTMGWFTTMYPVHVPAVDFLDAVRRTKDRVRGLAKNGWCYFTSRFAHANHAAASASHFPLEVVLNFAGSYQQLERDDSIFELVPLPNNCRPASAAGLRRFELFEVHVQVNRGQLAVSLLYPKYAHHQDRIAAWMDCYKATLTQAASILSRVPGQWTLADFPLAFSSYDSIHQFQTRLLPELGITDPEQVEDVFPCTGMQQGILLAQAKDSTHYRSALSFDIRTTRPEHRISFDRIEDAWRAVVRRHSLLRAILTDTVPGTGRTMHVVLANPVPGMTFLTTANNRASHTGVGYKKHQLQHHMTVVRIDDTRVQVQLEINHAIVDGYSDGIILHDFWQAYTGSLGPQGPLFRDYVGLVEQQQSETSATDFWASHLDSVQPCLFPLSKAGKEQMKEFYVAVEGLDVAKIHAFCASHELTTASIVQVAWALVLRQYTASTSPCFGNMTSSRGMAIKDIGDMIGPLIGMTPCHIRLDTELSIMETLRQVHAHHLDSLPYQAHSLLDIQQHLKNGRQPLFNTIMSIQKERRVLLSSADGHVLDEGPMVDPVEYEVGVSVDDGDQNLSIKLAFHAGVLGGQEAERVARTLAAAISLIVSDPHAKMSSASPVHHDDLEQLWCNNSAVPEAAEQCVHEVIEAVAQSQPDAQAVCAWDGDLTYGQLMHLASVLAKRLISVGVGPGTTVPLCFEKSKWTTVAILGVVQTGAAFVLIDVALPEQRLASIVQQVQASLVLSSPAQEQLALRLCSHVVVISHGFFAETSQKTAMTLPRVDLDSLMYFIFTSGTTGAPKGAMVIHRAFASAVKHQMQPYGFTKKSRVYDFSTYSFDAAIISVFNVLATGGCLCVPTDHDRMTNLEMSLNSMKATAVVLTPSLAKLLSPEQLPHLEAMILAGEKLRARDIEPWGGRAFAVYGPSECTPVSLLNPHPTSPELAVCLGKGFGVVTWIVDPQDHNRLLPPGCTGELLLEGPLVGAGYVGNQEKTAAAFIRDPTWLVEGAPGRPGRRGRLYKTGDLVCLDDDGNLWFLERKDMQVKIRGQRVELAEIEHWARIYMPEAIHVVVEVVESEQKGLSAFIALFLQMAPETGDSVKVLAVPARLRAKLAEHLPSYMVPTVIFSLQIPTTVSGKTDRKRLREIGASFSPDELAQARTAGTEAKQQPVSKMEQRLQDIWARVLNMEASRIGIQDSFFHLGGDSIAAIKAVGAARNEGFKLSVTDILRHQTLHKIASHCCKGMADEAVPFVPFSLVGDEFDAANIASHYRFDGAAIVDAYPCTPLQEGLMTLTLMRDASYMTQNVLELADHVQVDKLCAAWEHVAGALPILRTRIVQHSHLSLNQIVLDDKISWTRATGLQSHLDADGQQWMQLGEPLIRFALVSNEAGTVKWLVWTVHHALYDGWSMPLVIDAVYQAYQGKRLDGEFPPFQAFIEYIKSQDEQALSSYWQEALADYQATPFPPLPPSLEQQLAPTSVLQHSLTLPAAKSARATASTLLRAAWAFVVARMTDSDDVVFGATVSGRSAPVAGLDRMPAPTIATVPLRLRVRGSQTVADYLTSVQQQATDMIPFEQAGLQRIAKISPAASKACMFQTLLVIQPEDSIIGAGPLGSWLDSSQPQFVDTYALTLELRLGANRGAASVMFDSRVITPWQVQTLLQRLDFVLEQFGNASPSKTLSSVSLMTPHDLASIWQFNATVPLPATQSVGQMITERVQAQPDAPAVCAWDGDLTYSELNTLATRLAGLLVDHGVGSQVPLVPLCFEKSMWTTVAILSVVKAGAAFILLDPSLPEQRLLSIVQQVKGSLILTCPSAKALSSRLANQTITLNSSLFADLPDKGGQHMPEPSLSSLLYIIFTSGSTGTPKGVEVTHLNAASALLHQTHRIGFTPESRVFDFASYSFDVAISNVFSALTSGACLCVPSDQDRQANLEQSIASLRANVLDITPTVSHILSPANMPLVKTIILSGEALRAADVEKWWQAQVRLVHAYGPSECTPTSTLNYSASSPQDVVSIGKGVGVVTWVVSPESHDKLVPLGSVGELLLEGPLVGCGYLGDAKRTAAAFIDDPSWLLQGAPGHAGRHGRLYKTGDLVRYNQDGDLVFVGRKDTQTKIRGQRVELEEIEHHVGRCVSGVRQVVAEIVTPDDHASPVVVVFVDMSDEARTEERECGEPSIMRIAPGVQRQLADHLPSYMMPALFLSMAELPMTATGKTDRKRLRETGRNFLTAGAKPPSLSLLVGDGETITKTEQPAYALAQRVFSMLPRWRRQSLPSRDASGFENVLLQPCGLDSINMMSLIHHVLREFGVKLSLEFLLDRTTSIRTLAKSVLNLQQAQTQTGTLPAHYSPGVDIMAQIEKHDFAVAAVQKKAAFAQPYTNGNGTSGQRPLTVLLTGANGFIGSQILRQLLESNKICQVVAVVRGETQDAARSRTISAAKTALWWTDEHADKLQVWAGDLSLGQLGLEARQWDLFADQKSFDIVIHNGAEVHWCKNYASLEAANVKSTVELLRTVVAAPRMKLVYVSGGRDGEDEDEDESLVAQELGGPGAIGYSQTKFVAETVVKRAATRCPVNSKRLSIVTPGLVVGTPTEGVPNADDYLWRLAASCIRVAMYNADEADTWLAVSDVAALAGMIVGTALDPDAVPETKRRVKDGMKWRDFWAILRGLGYQLQPSPVTQWLAAVQEDIEAAGETHPLWPLKHLVEEESLMQNNETSNSSRGGETPHMLRVAVKKSAEFLCKCGFFEPVPLADGQGALQKNGVSCRPFTRSKNKEA</sequence>
<comment type="similarity">
    <text evidence="5">Belongs to the NRP synthetase family.</text>
</comment>
<dbReference type="InterPro" id="IPR020806">
    <property type="entry name" value="PKS_PP-bd"/>
</dbReference>
<dbReference type="Gene3D" id="3.30.559.10">
    <property type="entry name" value="Chloramphenicol acetyltransferase-like domain"/>
    <property type="match status" value="3"/>
</dbReference>
<dbReference type="NCBIfam" id="NF003417">
    <property type="entry name" value="PRK04813.1"/>
    <property type="match status" value="3"/>
</dbReference>
<dbReference type="FunFam" id="3.30.300.30:FF:000015">
    <property type="entry name" value="Nonribosomal peptide synthase SidD"/>
    <property type="match status" value="3"/>
</dbReference>
<dbReference type="SUPFAM" id="SSF47336">
    <property type="entry name" value="ACP-like"/>
    <property type="match status" value="3"/>
</dbReference>
<name>A0A2C5ZNL3_9HYPO</name>
<protein>
    <recommendedName>
        <fullName evidence="7">Carrier domain-containing protein</fullName>
    </recommendedName>
</protein>
<dbReference type="CDD" id="cd19545">
    <property type="entry name" value="FUM14_C_NRPS-like"/>
    <property type="match status" value="1"/>
</dbReference>
<dbReference type="Gene3D" id="3.40.50.980">
    <property type="match status" value="2"/>
</dbReference>
<feature type="domain" description="Carrier" evidence="7">
    <location>
        <begin position="2352"/>
        <end position="2428"/>
    </location>
</feature>
<dbReference type="GO" id="GO:0043041">
    <property type="term" value="P:amino acid activation for nonribosomal peptide biosynthetic process"/>
    <property type="evidence" value="ECO:0007669"/>
    <property type="project" value="TreeGrafter"/>
</dbReference>
<dbReference type="Gene3D" id="3.30.300.30">
    <property type="match status" value="3"/>
</dbReference>
<dbReference type="Gene3D" id="3.30.559.30">
    <property type="entry name" value="Nonribosomal peptide synthetase, condensation domain"/>
    <property type="match status" value="4"/>
</dbReference>
<dbReference type="GO" id="GO:0016874">
    <property type="term" value="F:ligase activity"/>
    <property type="evidence" value="ECO:0007669"/>
    <property type="project" value="UniProtKB-KW"/>
</dbReference>
<dbReference type="OrthoDB" id="416786at2759"/>
<keyword evidence="3" id="KW-0597">Phosphoprotein</keyword>
<keyword evidence="2" id="KW-0596">Phosphopantetheine</keyword>
<dbReference type="Pfam" id="PF00668">
    <property type="entry name" value="Condensation"/>
    <property type="match status" value="3"/>
</dbReference>
<dbReference type="CDD" id="cd19534">
    <property type="entry name" value="E_NRPS"/>
    <property type="match status" value="1"/>
</dbReference>
<evidence type="ECO:0000256" key="3">
    <source>
        <dbReference type="ARBA" id="ARBA00022553"/>
    </source>
</evidence>
<dbReference type="InterPro" id="IPR000873">
    <property type="entry name" value="AMP-dep_synth/lig_dom"/>
</dbReference>